<keyword evidence="2" id="KW-0805">Transcription regulation</keyword>
<dbReference type="CDD" id="cd08440">
    <property type="entry name" value="PBP2_LTTR_like_4"/>
    <property type="match status" value="1"/>
</dbReference>
<evidence type="ECO:0000313" key="7">
    <source>
        <dbReference type="Proteomes" id="UP001293718"/>
    </source>
</evidence>
<evidence type="ECO:0000256" key="2">
    <source>
        <dbReference type="ARBA" id="ARBA00023015"/>
    </source>
</evidence>
<protein>
    <submittedName>
        <fullName evidence="6">LysR family transcriptional regulator</fullName>
    </submittedName>
</protein>
<organism evidence="6 7">
    <name type="scientific">Azohydromonas lata</name>
    <dbReference type="NCBI Taxonomy" id="45677"/>
    <lineage>
        <taxon>Bacteria</taxon>
        <taxon>Pseudomonadati</taxon>
        <taxon>Pseudomonadota</taxon>
        <taxon>Betaproteobacteria</taxon>
        <taxon>Burkholderiales</taxon>
        <taxon>Sphaerotilaceae</taxon>
        <taxon>Azohydromonas</taxon>
    </lineage>
</organism>
<dbReference type="Gene3D" id="1.10.10.10">
    <property type="entry name" value="Winged helix-like DNA-binding domain superfamily/Winged helix DNA-binding domain"/>
    <property type="match status" value="1"/>
</dbReference>
<reference evidence="6 7" key="1">
    <citation type="submission" date="2023-11" db="EMBL/GenBank/DDBJ databases">
        <title>Draft genome of Azohydromonas lata strain H1 (DSM1123), a polyhydroxyalkanoate producer.</title>
        <authorList>
            <person name="Traversa D."/>
            <person name="D'Addabbo P."/>
            <person name="Pazzani C."/>
            <person name="Manzari C."/>
            <person name="Chiara M."/>
            <person name="Scrascia M."/>
        </authorList>
    </citation>
    <scope>NUCLEOTIDE SEQUENCE [LARGE SCALE GENOMIC DNA]</scope>
    <source>
        <strain evidence="6 7">H1</strain>
    </source>
</reference>
<dbReference type="InterPro" id="IPR036388">
    <property type="entry name" value="WH-like_DNA-bd_sf"/>
</dbReference>
<keyword evidence="3" id="KW-0238">DNA-binding</keyword>
<dbReference type="PANTHER" id="PTHR30419:SF30">
    <property type="entry name" value="LYSR FAMILY TRANSCRIPTIONAL REGULATOR"/>
    <property type="match status" value="1"/>
</dbReference>
<dbReference type="PRINTS" id="PR00039">
    <property type="entry name" value="HTHLYSR"/>
</dbReference>
<evidence type="ECO:0000259" key="5">
    <source>
        <dbReference type="PROSITE" id="PS50931"/>
    </source>
</evidence>
<evidence type="ECO:0000256" key="4">
    <source>
        <dbReference type="ARBA" id="ARBA00023163"/>
    </source>
</evidence>
<dbReference type="PROSITE" id="PS50931">
    <property type="entry name" value="HTH_LYSR"/>
    <property type="match status" value="1"/>
</dbReference>
<keyword evidence="7" id="KW-1185">Reference proteome</keyword>
<dbReference type="PANTHER" id="PTHR30419">
    <property type="entry name" value="HTH-TYPE TRANSCRIPTIONAL REGULATOR YBHD"/>
    <property type="match status" value="1"/>
</dbReference>
<gene>
    <name evidence="6" type="ORF">SM757_06340</name>
</gene>
<keyword evidence="4" id="KW-0804">Transcription</keyword>
<dbReference type="RefSeq" id="WP_322464809.1">
    <property type="nucleotide sequence ID" value="NZ_JAXOJX010000006.1"/>
</dbReference>
<name>A0ABU5IB75_9BURK</name>
<dbReference type="SUPFAM" id="SSF46785">
    <property type="entry name" value="Winged helix' DNA-binding domain"/>
    <property type="match status" value="1"/>
</dbReference>
<dbReference type="EMBL" id="JAXOJX010000006">
    <property type="protein sequence ID" value="MDZ5456187.1"/>
    <property type="molecule type" value="Genomic_DNA"/>
</dbReference>
<proteinExistence type="inferred from homology"/>
<dbReference type="Pfam" id="PF00126">
    <property type="entry name" value="HTH_1"/>
    <property type="match status" value="1"/>
</dbReference>
<dbReference type="Gene3D" id="3.40.190.290">
    <property type="match status" value="1"/>
</dbReference>
<dbReference type="InterPro" id="IPR036390">
    <property type="entry name" value="WH_DNA-bd_sf"/>
</dbReference>
<evidence type="ECO:0000313" key="6">
    <source>
        <dbReference type="EMBL" id="MDZ5456187.1"/>
    </source>
</evidence>
<sequence length="297" mass="32665">MKIDFDGVQAFVAIAELGGFNKAARELHITQTALTRRLQKLEAYLGLRLLDRTTRRVELTAVGRDFLPQARAIVQDMTAAVERLKDMSQHARGNVTLACIPSMSAHLLPAVMRSYAQSHPDNRVRLLDGDSNEVRAAVLNGLAELGIAVLGEKHPELQETVLFSDPLAFICREPHPLQERKSVTWADMRGAELIGVSSATATRVFMDYQLAKRGIRLHGNYEVQHHATAINLVAAGVGSAILPSSTFREGDRPGLRKIALTDPPVRRKVVLLRLKRSSLSPAAQAFHDLLKATPLQP</sequence>
<comment type="similarity">
    <text evidence="1">Belongs to the LysR transcriptional regulatory family.</text>
</comment>
<dbReference type="InterPro" id="IPR005119">
    <property type="entry name" value="LysR_subst-bd"/>
</dbReference>
<evidence type="ECO:0000256" key="3">
    <source>
        <dbReference type="ARBA" id="ARBA00023125"/>
    </source>
</evidence>
<evidence type="ECO:0000256" key="1">
    <source>
        <dbReference type="ARBA" id="ARBA00009437"/>
    </source>
</evidence>
<dbReference type="InterPro" id="IPR050950">
    <property type="entry name" value="HTH-type_LysR_regulators"/>
</dbReference>
<dbReference type="Proteomes" id="UP001293718">
    <property type="component" value="Unassembled WGS sequence"/>
</dbReference>
<dbReference type="Pfam" id="PF03466">
    <property type="entry name" value="LysR_substrate"/>
    <property type="match status" value="1"/>
</dbReference>
<dbReference type="InterPro" id="IPR000847">
    <property type="entry name" value="LysR_HTH_N"/>
</dbReference>
<accession>A0ABU5IB75</accession>
<dbReference type="SUPFAM" id="SSF53850">
    <property type="entry name" value="Periplasmic binding protein-like II"/>
    <property type="match status" value="1"/>
</dbReference>
<feature type="domain" description="HTH lysR-type" evidence="5">
    <location>
        <begin position="3"/>
        <end position="60"/>
    </location>
</feature>
<comment type="caution">
    <text evidence="6">The sequence shown here is derived from an EMBL/GenBank/DDBJ whole genome shotgun (WGS) entry which is preliminary data.</text>
</comment>